<evidence type="ECO:0000313" key="4">
    <source>
        <dbReference type="Proteomes" id="UP001596114"/>
    </source>
</evidence>
<evidence type="ECO:0000313" key="3">
    <source>
        <dbReference type="EMBL" id="MFC5524219.1"/>
    </source>
</evidence>
<dbReference type="RefSeq" id="WP_377316218.1">
    <property type="nucleotide sequence ID" value="NZ_JBHSNF010000001.1"/>
</dbReference>
<keyword evidence="2" id="KW-0472">Membrane</keyword>
<comment type="caution">
    <text evidence="3">The sequence shown here is derived from an EMBL/GenBank/DDBJ whole genome shotgun (WGS) entry which is preliminary data.</text>
</comment>
<feature type="region of interest" description="Disordered" evidence="1">
    <location>
        <begin position="73"/>
        <end position="93"/>
    </location>
</feature>
<dbReference type="Gene3D" id="1.10.10.1320">
    <property type="entry name" value="Anti-sigma factor, zinc-finger domain"/>
    <property type="match status" value="1"/>
</dbReference>
<gene>
    <name evidence="3" type="ORF">ACFPPA_00535</name>
</gene>
<keyword evidence="2" id="KW-1133">Transmembrane helix</keyword>
<accession>A0ABW0QH18</accession>
<evidence type="ECO:0000256" key="1">
    <source>
        <dbReference type="SAM" id="MobiDB-lite"/>
    </source>
</evidence>
<proteinExistence type="predicted"/>
<sequence length="251" mass="26502">MNPIDDDTLQAYVDGELDAAGAARIDAALAHDDVLARRVQQARALRAQLKAAFDPVLDEPVPAHLSALLRPTSAQATPAPAAHPTHSARRGFGAGRHRARRRWWVPGAAVAASIAVLAVALWWKQGNELVRVHDGQQFAAGALSRALDQDLASAPDPHASIAIGLSFRSADGNICRTFVQRTRPAMAGLACHEAAGWSLPVISAAEKPAGGELRQAASALPLAVQAAVDARIRGEAFDAQQERAARDAGWR</sequence>
<evidence type="ECO:0000256" key="2">
    <source>
        <dbReference type="SAM" id="Phobius"/>
    </source>
</evidence>
<dbReference type="Proteomes" id="UP001596114">
    <property type="component" value="Unassembled WGS sequence"/>
</dbReference>
<feature type="compositionally biased region" description="Low complexity" evidence="1">
    <location>
        <begin position="73"/>
        <end position="85"/>
    </location>
</feature>
<dbReference type="InterPro" id="IPR041916">
    <property type="entry name" value="Anti_sigma_zinc_sf"/>
</dbReference>
<feature type="transmembrane region" description="Helical" evidence="2">
    <location>
        <begin position="103"/>
        <end position="123"/>
    </location>
</feature>
<reference evidence="4" key="1">
    <citation type="journal article" date="2019" name="Int. J. Syst. Evol. Microbiol.">
        <title>The Global Catalogue of Microorganisms (GCM) 10K type strain sequencing project: providing services to taxonomists for standard genome sequencing and annotation.</title>
        <authorList>
            <consortium name="The Broad Institute Genomics Platform"/>
            <consortium name="The Broad Institute Genome Sequencing Center for Infectious Disease"/>
            <person name="Wu L."/>
            <person name="Ma J."/>
        </authorList>
    </citation>
    <scope>NUCLEOTIDE SEQUENCE [LARGE SCALE GENOMIC DNA]</scope>
    <source>
        <strain evidence="4">CGMCC 1.16619</strain>
    </source>
</reference>
<dbReference type="EMBL" id="JBHSNF010000001">
    <property type="protein sequence ID" value="MFC5524219.1"/>
    <property type="molecule type" value="Genomic_DNA"/>
</dbReference>
<organism evidence="3 4">
    <name type="scientific">Rhodanobacter ginsengisoli</name>
    <dbReference type="NCBI Taxonomy" id="418646"/>
    <lineage>
        <taxon>Bacteria</taxon>
        <taxon>Pseudomonadati</taxon>
        <taxon>Pseudomonadota</taxon>
        <taxon>Gammaproteobacteria</taxon>
        <taxon>Lysobacterales</taxon>
        <taxon>Rhodanobacteraceae</taxon>
        <taxon>Rhodanobacter</taxon>
    </lineage>
</organism>
<name>A0ABW0QH18_9GAMM</name>
<keyword evidence="2" id="KW-0812">Transmembrane</keyword>
<protein>
    <submittedName>
        <fullName evidence="3">Anti-sigma factor family protein</fullName>
    </submittedName>
</protein>
<keyword evidence="4" id="KW-1185">Reference proteome</keyword>